<evidence type="ECO:0000256" key="4">
    <source>
        <dbReference type="SAM" id="SignalP"/>
    </source>
</evidence>
<dbReference type="EMBL" id="JATAAI010000005">
    <property type="protein sequence ID" value="KAK1745547.1"/>
    <property type="molecule type" value="Genomic_DNA"/>
</dbReference>
<keyword evidence="6" id="KW-1185">Reference proteome</keyword>
<dbReference type="PANTHER" id="PTHR33926:SF4">
    <property type="entry name" value="PROTEIN TIC 22, CHLOROPLASTIC"/>
    <property type="match status" value="1"/>
</dbReference>
<comment type="caution">
    <text evidence="5">The sequence shown here is derived from an EMBL/GenBank/DDBJ whole genome shotgun (WGS) entry which is preliminary data.</text>
</comment>
<keyword evidence="4" id="KW-0732">Signal</keyword>
<feature type="chain" id="PRO_5042068154" evidence="4">
    <location>
        <begin position="30"/>
        <end position="437"/>
    </location>
</feature>
<evidence type="ECO:0000256" key="3">
    <source>
        <dbReference type="ARBA" id="ARBA00022640"/>
    </source>
</evidence>
<evidence type="ECO:0000256" key="2">
    <source>
        <dbReference type="ARBA" id="ARBA00022528"/>
    </source>
</evidence>
<dbReference type="GO" id="GO:0009507">
    <property type="term" value="C:chloroplast"/>
    <property type="evidence" value="ECO:0007669"/>
    <property type="project" value="UniProtKB-SubCell"/>
</dbReference>
<name>A0AAD8YG85_9STRA</name>
<evidence type="ECO:0000256" key="1">
    <source>
        <dbReference type="ARBA" id="ARBA00004229"/>
    </source>
</evidence>
<protein>
    <submittedName>
        <fullName evidence="5">Tic22-like protein</fullName>
    </submittedName>
</protein>
<dbReference type="AlphaFoldDB" id="A0AAD8YG85"/>
<evidence type="ECO:0000313" key="6">
    <source>
        <dbReference type="Proteomes" id="UP001224775"/>
    </source>
</evidence>
<feature type="signal peptide" evidence="4">
    <location>
        <begin position="1"/>
        <end position="29"/>
    </location>
</feature>
<comment type="subcellular location">
    <subcellularLocation>
        <location evidence="1">Plastid</location>
        <location evidence="1">Chloroplast</location>
    </subcellularLocation>
</comment>
<keyword evidence="3" id="KW-0934">Plastid</keyword>
<keyword evidence="2" id="KW-0150">Chloroplast</keyword>
<dbReference type="Proteomes" id="UP001224775">
    <property type="component" value="Unassembled WGS sequence"/>
</dbReference>
<evidence type="ECO:0000313" key="5">
    <source>
        <dbReference type="EMBL" id="KAK1745547.1"/>
    </source>
</evidence>
<reference evidence="5" key="1">
    <citation type="submission" date="2023-06" db="EMBL/GenBank/DDBJ databases">
        <title>Survivors Of The Sea: Transcriptome response of Skeletonema marinoi to long-term dormancy.</title>
        <authorList>
            <person name="Pinder M.I.M."/>
            <person name="Kourtchenko O."/>
            <person name="Robertson E.K."/>
            <person name="Larsson T."/>
            <person name="Maumus F."/>
            <person name="Osuna-Cruz C.M."/>
            <person name="Vancaester E."/>
            <person name="Stenow R."/>
            <person name="Vandepoele K."/>
            <person name="Ploug H."/>
            <person name="Bruchert V."/>
            <person name="Godhe A."/>
            <person name="Topel M."/>
        </authorList>
    </citation>
    <scope>NUCLEOTIDE SEQUENCE</scope>
    <source>
        <strain evidence="5">R05AC</strain>
    </source>
</reference>
<dbReference type="InterPro" id="IPR007378">
    <property type="entry name" value="Tic22-like"/>
</dbReference>
<organism evidence="5 6">
    <name type="scientific">Skeletonema marinoi</name>
    <dbReference type="NCBI Taxonomy" id="267567"/>
    <lineage>
        <taxon>Eukaryota</taxon>
        <taxon>Sar</taxon>
        <taxon>Stramenopiles</taxon>
        <taxon>Ochrophyta</taxon>
        <taxon>Bacillariophyta</taxon>
        <taxon>Coscinodiscophyceae</taxon>
        <taxon>Thalassiosirophycidae</taxon>
        <taxon>Thalassiosirales</taxon>
        <taxon>Skeletonemataceae</taxon>
        <taxon>Skeletonema</taxon>
        <taxon>Skeletonema marinoi-dohrnii complex</taxon>
    </lineage>
</organism>
<dbReference type="GO" id="GO:0015031">
    <property type="term" value="P:protein transport"/>
    <property type="evidence" value="ECO:0007669"/>
    <property type="project" value="InterPro"/>
</dbReference>
<proteinExistence type="predicted"/>
<accession>A0AAD8YG85</accession>
<sequence length="437" mass="48814">MRASSPQQLLLLSLASAALLLSTATSAAAHTINLSNLLGSSTTIPAYERILSQPVFQVTTPWGSPYMLFEKYKDEEKAIEMESGNSGSDDTADMDKFSRVQQKDDMQDTRPISLYFMDEHDARALADEMKQMKHMKDSDLRVTCSSLGKAVRSASNLGRGLPTGQGIDDKTGKLLTMDDGGSLRHKVVPSKRELFYAARCAGRERVGCFGDSPNEDADLLLQPQDVIEANKMQARRASKKNTARRIQKARQLEKEGLMESPTDRLRREYAHMEGQVGLPVFYSEGLLKKPPALRRIFQGAKSAWATSSLTPLYFSYEDLMKDWSIMRERSNNKNKIPEKPPQVEVFNMLDVVTSIDKDQWRAERRSELVRDQKGLVGKIPILHNLINTGKKSASKKSGLEKVVFVPSSLGIQAKERISAAGSMKTRLRPMRAWGKDA</sequence>
<dbReference type="PANTHER" id="PTHR33926">
    <property type="entry name" value="PROTEIN TIC 22, CHLOROPLASTIC"/>
    <property type="match status" value="1"/>
</dbReference>
<gene>
    <name evidence="5" type="ORF">QTG54_003471</name>
</gene>